<feature type="domain" description="NF-X1-type" evidence="7">
    <location>
        <begin position="563"/>
        <end position="582"/>
    </location>
</feature>
<feature type="domain" description="NF-X1-type" evidence="7">
    <location>
        <begin position="431"/>
        <end position="450"/>
    </location>
</feature>
<dbReference type="Ensembl" id="ENSOTST00005153557.1">
    <property type="protein sequence ID" value="ENSOTSP00005141324.1"/>
    <property type="gene ID" value="ENSOTSG00005066384.1"/>
</dbReference>
<feature type="compositionally biased region" description="Polar residues" evidence="6">
    <location>
        <begin position="143"/>
        <end position="154"/>
    </location>
</feature>
<dbReference type="PANTHER" id="PTHR12360">
    <property type="entry name" value="NUCLEAR TRANSCRIPTION FACTOR, X-BOX BINDING 1 NFX1"/>
    <property type="match status" value="1"/>
</dbReference>
<feature type="compositionally biased region" description="Basic and acidic residues" evidence="6">
    <location>
        <begin position="49"/>
        <end position="101"/>
    </location>
</feature>
<proteinExistence type="inferred from homology"/>
<dbReference type="InterPro" id="IPR000967">
    <property type="entry name" value="Znf_NFX1"/>
</dbReference>
<feature type="compositionally biased region" description="Basic and acidic residues" evidence="6">
    <location>
        <begin position="131"/>
        <end position="142"/>
    </location>
</feature>
<dbReference type="PANTHER" id="PTHR12360:SF1">
    <property type="entry name" value="NF-X1-TYPE ZINC FINGER PROTEIN NFXL1"/>
    <property type="match status" value="1"/>
</dbReference>
<dbReference type="CDD" id="cd16697">
    <property type="entry name" value="RING-CH-C4HC3_NFXL1"/>
    <property type="match status" value="1"/>
</dbReference>
<evidence type="ECO:0000256" key="3">
    <source>
        <dbReference type="ARBA" id="ARBA00022737"/>
    </source>
</evidence>
<gene>
    <name evidence="8" type="primary">NFXL1</name>
</gene>
<evidence type="ECO:0000256" key="1">
    <source>
        <dbReference type="ARBA" id="ARBA00007269"/>
    </source>
</evidence>
<feature type="domain" description="NF-X1-type" evidence="7">
    <location>
        <begin position="726"/>
        <end position="756"/>
    </location>
</feature>
<feature type="domain" description="NF-X1-type" evidence="7">
    <location>
        <begin position="618"/>
        <end position="638"/>
    </location>
</feature>
<dbReference type="InterPro" id="IPR034078">
    <property type="entry name" value="NFX1_fam"/>
</dbReference>
<feature type="domain" description="NF-X1-type" evidence="7">
    <location>
        <begin position="647"/>
        <end position="691"/>
    </location>
</feature>
<evidence type="ECO:0000256" key="2">
    <source>
        <dbReference type="ARBA" id="ARBA00022723"/>
    </source>
</evidence>
<evidence type="ECO:0000313" key="9">
    <source>
        <dbReference type="Proteomes" id="UP000694402"/>
    </source>
</evidence>
<feature type="region of interest" description="Disordered" evidence="6">
    <location>
        <begin position="1"/>
        <end position="161"/>
    </location>
</feature>
<dbReference type="GO" id="GO:0008270">
    <property type="term" value="F:zinc ion binding"/>
    <property type="evidence" value="ECO:0007669"/>
    <property type="project" value="UniProtKB-KW"/>
</dbReference>
<dbReference type="Proteomes" id="UP000694402">
    <property type="component" value="Unassembled WGS sequence"/>
</dbReference>
<feature type="domain" description="NF-X1-type" evidence="7">
    <location>
        <begin position="484"/>
        <end position="503"/>
    </location>
</feature>
<dbReference type="GeneTree" id="ENSGT00940000157059"/>
<name>A0AAZ3RN01_ONCTS</name>
<keyword evidence="5" id="KW-0862">Zinc</keyword>
<dbReference type="GO" id="GO:0005634">
    <property type="term" value="C:nucleus"/>
    <property type="evidence" value="ECO:0007669"/>
    <property type="project" value="InterPro"/>
</dbReference>
<dbReference type="GO" id="GO:0000977">
    <property type="term" value="F:RNA polymerase II transcription regulatory region sequence-specific DNA binding"/>
    <property type="evidence" value="ECO:0007669"/>
    <property type="project" value="TreeGrafter"/>
</dbReference>
<reference evidence="8" key="3">
    <citation type="submission" date="2025-09" db="UniProtKB">
        <authorList>
            <consortium name="Ensembl"/>
        </authorList>
    </citation>
    <scope>IDENTIFICATION</scope>
</reference>
<keyword evidence="3" id="KW-0677">Repeat</keyword>
<reference evidence="9" key="1">
    <citation type="journal article" date="2018" name="PLoS ONE">
        <title>Chinook salmon (Oncorhynchus tshawytscha) genome and transcriptome.</title>
        <authorList>
            <person name="Christensen K.A."/>
            <person name="Leong J.S."/>
            <person name="Sakhrani D."/>
            <person name="Biagi C.A."/>
            <person name="Minkley D.R."/>
            <person name="Withler R.E."/>
            <person name="Rondeau E.B."/>
            <person name="Koop B.F."/>
            <person name="Devlin R.H."/>
        </authorList>
    </citation>
    <scope>NUCLEOTIDE SEQUENCE [LARGE SCALE GENOMIC DNA]</scope>
</reference>
<dbReference type="SMART" id="SM00438">
    <property type="entry name" value="ZnF_NFX"/>
    <property type="match status" value="11"/>
</dbReference>
<dbReference type="AlphaFoldDB" id="A0AAZ3RN01"/>
<keyword evidence="9" id="KW-1185">Reference proteome</keyword>
<evidence type="ECO:0000256" key="5">
    <source>
        <dbReference type="ARBA" id="ARBA00022833"/>
    </source>
</evidence>
<evidence type="ECO:0000259" key="7">
    <source>
        <dbReference type="SMART" id="SM00438"/>
    </source>
</evidence>
<comment type="similarity">
    <text evidence="1">Belongs to the NFX1 family.</text>
</comment>
<feature type="domain" description="NF-X1-type" evidence="7">
    <location>
        <begin position="766"/>
        <end position="784"/>
    </location>
</feature>
<feature type="domain" description="NF-X1-type" evidence="7">
    <location>
        <begin position="325"/>
        <end position="343"/>
    </location>
</feature>
<dbReference type="GO" id="GO:0000981">
    <property type="term" value="F:DNA-binding transcription factor activity, RNA polymerase II-specific"/>
    <property type="evidence" value="ECO:0007669"/>
    <property type="project" value="TreeGrafter"/>
</dbReference>
<feature type="domain" description="NF-X1-type" evidence="7">
    <location>
        <begin position="378"/>
        <end position="397"/>
    </location>
</feature>
<keyword evidence="4" id="KW-0863">Zinc-finger</keyword>
<feature type="domain" description="NF-X1-type" evidence="7">
    <location>
        <begin position="820"/>
        <end position="847"/>
    </location>
</feature>
<dbReference type="Pfam" id="PF01422">
    <property type="entry name" value="zf-NF-X1"/>
    <property type="match status" value="11"/>
</dbReference>
<sequence>MDPAWRQRGRGRGQPQGQASRPQRERAAAPAAESPKTPSGVWAGGGRGGDGRGRGGDGRGGDGRGGDGRGGDGRGGDGRGRGGDGRGGDGRGRGGDGRGEMGEEEMGEGEEEMGEEEMGEGEEEMGEEEMGEGRWEREEHYSSHTATVSASSQSKFEEIRKSNQAAAQRLVQSQYSSSSDDDVDDIVDDGGKVEGKDGKRGKILASTLTTYTDQTGGDVTDLDREQTQYLSDVWSCAGCFCLFHIPCIQKWAKDSVFLLSSVTDEDFGKKDHPWPCPKCRYEYSPSQTPSRYVCYCGKVQDPSLDPWLLPHSCGLVCDRALNPACGHHCLLLCHPGPCPPCPKMVSVSCMCSKAMPVPRRCSNKPWSCQKTCGKTLPCKQHACNSSCHSGVCEPCPRVSVQRCVCGQEEAERQCASPVWHCQQPCGRPLSCGNHTCERMCHSGLCGACPRSGNRACPCGKSKSSLPCTEDVPTCGDTCDKVMECGLHTCSMRCHRGACETCRQEVEKQCRCGKYTRLMPCHKEYLCESKCPNTRGCSRHQCRRKCCSGNCPPCDQSCGRSLGCRNHKCPSVCHQGSCYPCPETVDVKCVCESTSLTVPCGRERSTKPPRCKQLSPPSCHHPSRETHRCHPGPCPPCRQACLLALKRCQHPCPQPCHDQVMVKTSDRVTGPWEQSSEPAFVRKALPCPPCLVPIPTACLGEHEVSPVPCHRREPFSCKRVCGRTLTCGNHSCTKDCHRVTATTNKLQAGPECVVCEEGCVNPRPPGCPHPCLLACHPGSCPPCQQMTRQRCHCKISLLYIDYETKADLGSCKNQCPKQLSCGHHCKDLCHPGHCGDKCSHRVKLKCPCKRIKKVCFYLSVAFCLCPRVCVSICVSVSVVSVCPRVIVVPVSVCPRVCVSPCLCPRVCVSPCLCVPVSVCPRVCVSPCLCVPVSVCPRVCVPVSVCVCVCVPVSVSVSFGDKPNFFSLLRLCPRVCVSVSVSPSCL</sequence>
<feature type="domain" description="NF-X1-type" evidence="7">
    <location>
        <begin position="536"/>
        <end position="555"/>
    </location>
</feature>
<dbReference type="CDD" id="cd06008">
    <property type="entry name" value="NF-X1-zinc-finger"/>
    <property type="match status" value="4"/>
</dbReference>
<reference evidence="8" key="2">
    <citation type="submission" date="2025-08" db="UniProtKB">
        <authorList>
            <consortium name="Ensembl"/>
        </authorList>
    </citation>
    <scope>IDENTIFICATION</scope>
</reference>
<evidence type="ECO:0000313" key="8">
    <source>
        <dbReference type="Ensembl" id="ENSOTSP00005141324.1"/>
    </source>
</evidence>
<evidence type="ECO:0000256" key="4">
    <source>
        <dbReference type="ARBA" id="ARBA00022771"/>
    </source>
</evidence>
<evidence type="ECO:0000256" key="6">
    <source>
        <dbReference type="SAM" id="MobiDB-lite"/>
    </source>
</evidence>
<keyword evidence="2" id="KW-0479">Metal-binding</keyword>
<accession>A0AAZ3RN01</accession>
<organism evidence="8 9">
    <name type="scientific">Oncorhynchus tshawytscha</name>
    <name type="common">Chinook salmon</name>
    <name type="synonym">Salmo tshawytscha</name>
    <dbReference type="NCBI Taxonomy" id="74940"/>
    <lineage>
        <taxon>Eukaryota</taxon>
        <taxon>Metazoa</taxon>
        <taxon>Chordata</taxon>
        <taxon>Craniata</taxon>
        <taxon>Vertebrata</taxon>
        <taxon>Euteleostomi</taxon>
        <taxon>Actinopterygii</taxon>
        <taxon>Neopterygii</taxon>
        <taxon>Teleostei</taxon>
        <taxon>Protacanthopterygii</taxon>
        <taxon>Salmoniformes</taxon>
        <taxon>Salmonidae</taxon>
        <taxon>Salmoninae</taxon>
        <taxon>Oncorhynchus</taxon>
    </lineage>
</organism>
<feature type="compositionally biased region" description="Acidic residues" evidence="6">
    <location>
        <begin position="102"/>
        <end position="130"/>
    </location>
</feature>
<protein>
    <recommendedName>
        <fullName evidence="7">NF-X1-type domain-containing protein</fullName>
    </recommendedName>
</protein>